<evidence type="ECO:0000256" key="4">
    <source>
        <dbReference type="ARBA" id="ARBA00022842"/>
    </source>
</evidence>
<keyword evidence="5" id="KW-0963">Cytoplasm</keyword>
<dbReference type="Proteomes" id="UP000020977">
    <property type="component" value="Unassembled WGS sequence"/>
</dbReference>
<dbReference type="GO" id="GO:0000287">
    <property type="term" value="F:magnesium ion binding"/>
    <property type="evidence" value="ECO:0007669"/>
    <property type="project" value="UniProtKB-UniRule"/>
</dbReference>
<dbReference type="InterPro" id="IPR036649">
    <property type="entry name" value="Pyrophosphatase_sf"/>
</dbReference>
<comment type="similarity">
    <text evidence="5">Belongs to the PPase family.</text>
</comment>
<dbReference type="CDD" id="cd00412">
    <property type="entry name" value="pyrophosphatase"/>
    <property type="match status" value="1"/>
</dbReference>
<name>A0A014NQ42_9BACT</name>
<feature type="binding site" evidence="5">
    <location>
        <position position="60"/>
    </location>
    <ligand>
        <name>Mg(2+)</name>
        <dbReference type="ChEBI" id="CHEBI:18420"/>
        <label>2</label>
    </ligand>
</feature>
<dbReference type="GO" id="GO:0006796">
    <property type="term" value="P:phosphate-containing compound metabolic process"/>
    <property type="evidence" value="ECO:0007669"/>
    <property type="project" value="InterPro"/>
</dbReference>
<dbReference type="SUPFAM" id="SSF50324">
    <property type="entry name" value="Inorganic pyrophosphatase"/>
    <property type="match status" value="1"/>
</dbReference>
<feature type="binding site" evidence="5">
    <location>
        <position position="45"/>
    </location>
    <ligand>
        <name>substrate</name>
    </ligand>
</feature>
<dbReference type="EC" id="3.6.1.1" evidence="5"/>
<feature type="binding site" evidence="5">
    <location>
        <position position="33"/>
    </location>
    <ligand>
        <name>substrate</name>
    </ligand>
</feature>
<dbReference type="NCBIfam" id="NF002578">
    <property type="entry name" value="PRK02230.1"/>
    <property type="match status" value="1"/>
</dbReference>
<feature type="binding site" evidence="5">
    <location>
        <position position="92"/>
    </location>
    <ligand>
        <name>Mg(2+)</name>
        <dbReference type="ChEBI" id="CHEBI:18420"/>
        <label>1</label>
    </ligand>
</feature>
<evidence type="ECO:0000313" key="6">
    <source>
        <dbReference type="EMBL" id="EXU61012.1"/>
    </source>
</evidence>
<keyword evidence="3 5" id="KW-0378">Hydrolase</keyword>
<comment type="catalytic activity">
    <reaction evidence="5">
        <text>diphosphate + H2O = 2 phosphate + H(+)</text>
        <dbReference type="Rhea" id="RHEA:24576"/>
        <dbReference type="ChEBI" id="CHEBI:15377"/>
        <dbReference type="ChEBI" id="CHEBI:15378"/>
        <dbReference type="ChEBI" id="CHEBI:33019"/>
        <dbReference type="ChEBI" id="CHEBI:43474"/>
        <dbReference type="EC" id="3.6.1.1"/>
    </reaction>
</comment>
<accession>A0A014NQ42</accession>
<dbReference type="GO" id="GO:0005737">
    <property type="term" value="C:cytoplasm"/>
    <property type="evidence" value="ECO:0007669"/>
    <property type="project" value="UniProtKB-SubCell"/>
</dbReference>
<feature type="binding site" evidence="5">
    <location>
        <position position="129"/>
    </location>
    <ligand>
        <name>substrate</name>
    </ligand>
</feature>
<sequence length="185" mass="21767">MQKKVILVDIEIEKGSNIKYEIDPKTKKLVVDRILRGDFVYPANYGSIPETLDWDGDPLDVLVYSSQKFLPGSQLNARILGALEMIDDGEIDTKLIAVHHDDYRLDHINSMNGLPQEWLDSIHYFFSNYKNWKRPGITKVSKFISLDEVIKEFETCTKLYEDFHYYSKEDFLKTMQEKFPEKYQK</sequence>
<dbReference type="RefSeq" id="WP_044284302.1">
    <property type="nucleotide sequence ID" value="NZ_JFAD01000026.1"/>
</dbReference>
<evidence type="ECO:0000256" key="3">
    <source>
        <dbReference type="ARBA" id="ARBA00022801"/>
    </source>
</evidence>
<comment type="subcellular location">
    <subcellularLocation>
        <location evidence="5">Cytoplasm</location>
    </subcellularLocation>
</comment>
<dbReference type="AlphaFoldDB" id="A0A014NQ42"/>
<dbReference type="STRING" id="1188239.MOVI_4700"/>
<dbReference type="InterPro" id="IPR008162">
    <property type="entry name" value="Pyrophosphatase"/>
</dbReference>
<protein>
    <recommendedName>
        <fullName evidence="5">Inorganic pyrophosphatase</fullName>
        <ecNumber evidence="5">3.6.1.1</ecNumber>
    </recommendedName>
    <alternativeName>
        <fullName evidence="5">Pyrophosphate phospho-hydrolase</fullName>
        <shortName evidence="5">PPase</shortName>
    </alternativeName>
</protein>
<evidence type="ECO:0000313" key="7">
    <source>
        <dbReference type="Proteomes" id="UP000020977"/>
    </source>
</evidence>
<evidence type="ECO:0000256" key="2">
    <source>
        <dbReference type="ARBA" id="ARBA00022723"/>
    </source>
</evidence>
<dbReference type="HAMAP" id="MF_00209">
    <property type="entry name" value="Inorganic_PPase"/>
    <property type="match status" value="1"/>
</dbReference>
<proteinExistence type="inferred from homology"/>
<dbReference type="EMBL" id="JFAD01000026">
    <property type="protein sequence ID" value="EXU61012.1"/>
    <property type="molecule type" value="Genomic_DNA"/>
</dbReference>
<evidence type="ECO:0000256" key="1">
    <source>
        <dbReference type="ARBA" id="ARBA00001946"/>
    </source>
</evidence>
<organism evidence="6 7">
    <name type="scientific">Mesomycoplasma ovipneumoniae 14811</name>
    <dbReference type="NCBI Taxonomy" id="1188239"/>
    <lineage>
        <taxon>Bacteria</taxon>
        <taxon>Bacillati</taxon>
        <taxon>Mycoplasmatota</taxon>
        <taxon>Mycoplasmoidales</taxon>
        <taxon>Metamycoplasmataceae</taxon>
        <taxon>Mesomycoplasma</taxon>
    </lineage>
</organism>
<keyword evidence="4 5" id="KW-0460">Magnesium</keyword>
<keyword evidence="2 5" id="KW-0479">Metal-binding</keyword>
<comment type="subunit">
    <text evidence="5">Homohexamer.</text>
</comment>
<feature type="binding site" evidence="5">
    <location>
        <position position="60"/>
    </location>
    <ligand>
        <name>Mg(2+)</name>
        <dbReference type="ChEBI" id="CHEBI:18420"/>
        <label>1</label>
    </ligand>
</feature>
<dbReference type="Pfam" id="PF00719">
    <property type="entry name" value="Pyrophosphatase"/>
    <property type="match status" value="1"/>
</dbReference>
<comment type="function">
    <text evidence="5">Catalyzes the hydrolysis of inorganic pyrophosphate (PPi) forming two phosphate ions.</text>
</comment>
<dbReference type="GO" id="GO:0004427">
    <property type="term" value="F:inorganic diphosphate phosphatase activity"/>
    <property type="evidence" value="ECO:0007669"/>
    <property type="project" value="UniProtKB-UniRule"/>
</dbReference>
<gene>
    <name evidence="5 6" type="primary">ppa</name>
    <name evidence="6" type="ORF">MOVI_4700</name>
</gene>
<feature type="binding site" evidence="5">
    <location>
        <position position="55"/>
    </location>
    <ligand>
        <name>Mg(2+)</name>
        <dbReference type="ChEBI" id="CHEBI:18420"/>
        <label>1</label>
    </ligand>
</feature>
<dbReference type="Gene3D" id="3.90.80.10">
    <property type="entry name" value="Inorganic pyrophosphatase"/>
    <property type="match status" value="1"/>
</dbReference>
<reference evidence="6 7" key="1">
    <citation type="submission" date="2014-03" db="EMBL/GenBank/DDBJ databases">
        <title>Genome sequence of Mycoplasma ovipneumoniae strain 14811.</title>
        <authorList>
            <person name="Sirand-Pugnet P."/>
            <person name="Breton M."/>
            <person name="Dordet-Frisoni E."/>
            <person name="Baranowski E."/>
            <person name="Barre A."/>
            <person name="Couture C."/>
            <person name="Dupuy V."/>
            <person name="Gaurivaud P."/>
            <person name="Jacob D."/>
            <person name="Lemaitre C."/>
            <person name="Manso-Silvan L."/>
            <person name="Nikolski M."/>
            <person name="Nouvel L.-X."/>
            <person name="Poumarat F."/>
            <person name="Tardy F."/>
            <person name="Thebault P."/>
            <person name="Theil S."/>
            <person name="Citti C."/>
            <person name="Thiaucourt F."/>
            <person name="Blanchard A."/>
        </authorList>
    </citation>
    <scope>NUCLEOTIDE SEQUENCE [LARGE SCALE GENOMIC DNA]</scope>
    <source>
        <strain evidence="6 7">14811</strain>
    </source>
</reference>
<comment type="cofactor">
    <cofactor evidence="1 5">
        <name>Mg(2+)</name>
        <dbReference type="ChEBI" id="CHEBI:18420"/>
    </cofactor>
</comment>
<comment type="caution">
    <text evidence="6">The sequence shown here is derived from an EMBL/GenBank/DDBJ whole genome shotgun (WGS) entry which is preliminary data.</text>
</comment>
<dbReference type="PROSITE" id="PS00387">
    <property type="entry name" value="PPASE"/>
    <property type="match status" value="1"/>
</dbReference>
<dbReference type="PANTHER" id="PTHR10286">
    <property type="entry name" value="INORGANIC PYROPHOSPHATASE"/>
    <property type="match status" value="1"/>
</dbReference>
<feature type="binding site" evidence="5">
    <location>
        <position position="19"/>
    </location>
    <ligand>
        <name>substrate</name>
    </ligand>
</feature>
<dbReference type="PATRIC" id="fig|1188239.3.peg.1147"/>
<dbReference type="eggNOG" id="COG0221">
    <property type="taxonomic scope" value="Bacteria"/>
</dbReference>
<evidence type="ECO:0000256" key="5">
    <source>
        <dbReference type="HAMAP-Rule" id="MF_00209"/>
    </source>
</evidence>